<comment type="caution">
    <text evidence="2">The sequence shown here is derived from an EMBL/GenBank/DDBJ whole genome shotgun (WGS) entry which is preliminary data.</text>
</comment>
<sequence>MFASVISLSSKESARKMALQACNQKSGHTCQVYDYANQCLSVTTGEISEVLKIFSALSPQPGQAPLDAMQQCTAAQGKDCEFVVQEECSLPE</sequence>
<dbReference type="HOGENOM" id="CLU_2407856_0_0_6"/>
<feature type="domain" description="DUF4189" evidence="1">
    <location>
        <begin position="8"/>
        <end position="84"/>
    </location>
</feature>
<reference evidence="2 3" key="1">
    <citation type="submission" date="2009-08" db="EMBL/GenBank/DDBJ databases">
        <authorList>
            <person name="Qin X."/>
            <person name="Bachman B."/>
            <person name="Battles P."/>
            <person name="Bell A."/>
            <person name="Bess C."/>
            <person name="Bickham C."/>
            <person name="Chaboub L."/>
            <person name="Chen D."/>
            <person name="Coyle M."/>
            <person name="Deiros D.R."/>
            <person name="Dinh H."/>
            <person name="Forbes L."/>
            <person name="Fowler G."/>
            <person name="Francisco L."/>
            <person name="Fu Q."/>
            <person name="Gubbala S."/>
            <person name="Hale W."/>
            <person name="Han Y."/>
            <person name="Hemphill L."/>
            <person name="Highlander S.K."/>
            <person name="Hirani K."/>
            <person name="Hogues M."/>
            <person name="Jackson L."/>
            <person name="Jakkamsetti A."/>
            <person name="Javaid M."/>
            <person name="Jiang H."/>
            <person name="Korchina V."/>
            <person name="Kovar C."/>
            <person name="Lara F."/>
            <person name="Lee S."/>
            <person name="Mata R."/>
            <person name="Mathew T."/>
            <person name="Moen C."/>
            <person name="Morales K."/>
            <person name="Munidasa M."/>
            <person name="Nazareth L."/>
            <person name="Ngo R."/>
            <person name="Nguyen L."/>
            <person name="Okwuonu G."/>
            <person name="Ongeri F."/>
            <person name="Patil S."/>
            <person name="Petrosino J."/>
            <person name="Pham C."/>
            <person name="Pham P."/>
            <person name="Pu L.-L."/>
            <person name="Puazo M."/>
            <person name="Raj R."/>
            <person name="Reid J."/>
            <person name="Rouhana J."/>
            <person name="Saada N."/>
            <person name="Shang Y."/>
            <person name="Simmons D."/>
            <person name="Thornton R."/>
            <person name="Warren J."/>
            <person name="Weissenberger G."/>
            <person name="Zhang J."/>
            <person name="Zhang L."/>
            <person name="Zhou C."/>
            <person name="Zhu D."/>
            <person name="Muzny D."/>
            <person name="Worley K."/>
            <person name="Gibbs R."/>
        </authorList>
    </citation>
    <scope>NUCLEOTIDE SEQUENCE [LARGE SCALE GENOMIC DNA]</scope>
    <source>
        <strain evidence="3">ATCC 15826 / DSM 8339 / NCTC 10426 / 6573</strain>
    </source>
</reference>
<protein>
    <recommendedName>
        <fullName evidence="1">DUF4189 domain-containing protein</fullName>
    </recommendedName>
</protein>
<dbReference type="EMBL" id="ACKY01000011">
    <property type="protein sequence ID" value="EEV89657.1"/>
    <property type="molecule type" value="Genomic_DNA"/>
</dbReference>
<dbReference type="Pfam" id="PF13827">
    <property type="entry name" value="DUF4189"/>
    <property type="match status" value="1"/>
</dbReference>
<proteinExistence type="predicted"/>
<organism evidence="2 3">
    <name type="scientific">Cardiobacterium hominis (strain ATCC 15826 / DSM 8339 / NCTC 10426 / 6573)</name>
    <dbReference type="NCBI Taxonomy" id="638300"/>
    <lineage>
        <taxon>Bacteria</taxon>
        <taxon>Pseudomonadati</taxon>
        <taxon>Pseudomonadota</taxon>
        <taxon>Gammaproteobacteria</taxon>
        <taxon>Cardiobacteriales</taxon>
        <taxon>Cardiobacteriaceae</taxon>
        <taxon>Cardiobacterium</taxon>
    </lineage>
</organism>
<dbReference type="InterPro" id="IPR025240">
    <property type="entry name" value="DUF4189"/>
</dbReference>
<evidence type="ECO:0000259" key="1">
    <source>
        <dbReference type="Pfam" id="PF13827"/>
    </source>
</evidence>
<evidence type="ECO:0000313" key="2">
    <source>
        <dbReference type="EMBL" id="EEV89657.1"/>
    </source>
</evidence>
<accession>C8N6U3</accession>
<name>C8N6U3_CARH6</name>
<dbReference type="STRING" id="2718.CHUV0807_0344"/>
<dbReference type="Proteomes" id="UP000004870">
    <property type="component" value="Unassembled WGS sequence"/>
</dbReference>
<keyword evidence="3" id="KW-1185">Reference proteome</keyword>
<evidence type="ECO:0000313" key="3">
    <source>
        <dbReference type="Proteomes" id="UP000004870"/>
    </source>
</evidence>
<dbReference type="AlphaFoldDB" id="C8N6U3"/>
<gene>
    <name evidence="2" type="ORF">HMPREF0198_0219</name>
</gene>